<feature type="coiled-coil region" evidence="1">
    <location>
        <begin position="305"/>
        <end position="357"/>
    </location>
</feature>
<dbReference type="AlphaFoldDB" id="A0A8J2SIZ9"/>
<evidence type="ECO:0000313" key="3">
    <source>
        <dbReference type="EMBL" id="CAH0367742.1"/>
    </source>
</evidence>
<evidence type="ECO:0000256" key="2">
    <source>
        <dbReference type="SAM" id="MobiDB-lite"/>
    </source>
</evidence>
<dbReference type="InterPro" id="IPR053356">
    <property type="entry name" value="Calcium-reg_actin-bundling"/>
</dbReference>
<dbReference type="InterPro" id="IPR011992">
    <property type="entry name" value="EF-hand-dom_pair"/>
</dbReference>
<evidence type="ECO:0000313" key="4">
    <source>
        <dbReference type="Proteomes" id="UP000789595"/>
    </source>
</evidence>
<accession>A0A8J2SIZ9</accession>
<evidence type="ECO:0000256" key="1">
    <source>
        <dbReference type="SAM" id="Coils"/>
    </source>
</evidence>
<dbReference type="Proteomes" id="UP000789595">
    <property type="component" value="Unassembled WGS sequence"/>
</dbReference>
<organism evidence="3 4">
    <name type="scientific">Pelagomonas calceolata</name>
    <dbReference type="NCBI Taxonomy" id="35677"/>
    <lineage>
        <taxon>Eukaryota</taxon>
        <taxon>Sar</taxon>
        <taxon>Stramenopiles</taxon>
        <taxon>Ochrophyta</taxon>
        <taxon>Pelagophyceae</taxon>
        <taxon>Pelagomonadales</taxon>
        <taxon>Pelagomonadaceae</taxon>
        <taxon>Pelagomonas</taxon>
    </lineage>
</organism>
<dbReference type="PANTHER" id="PTHR37009:SF2">
    <property type="entry name" value="TOLA PROTEIN"/>
    <property type="match status" value="1"/>
</dbReference>
<sequence>MAALTEATDNVVDAPVPPLSDKKRASDASAPAAKRPSLGPSSGPLLKFTPEDQALLVELCKKPFERQAKHFINAFWDRSSTKHKPFGENQEECERIFTWSHEFAKLDKGKRGNELDEFEAHQFLEKCVGALTVHDMRSALKAIDIDFNRMMSLTEFLIFHYALQEKDWVYLVNWAPGMSVAQRRLIEAAQAQMSEAKEKLAVSREMLEKSQESAAVAAKEQESAQTEAQLSEAAAAESTKATQDLEAQEQAKKDELAKQEAMACDDTLSVVKRSRAKAQVAILKNDNGQSLRTMRITQGACARKMAKAAAKMKEAAAKAEASKLEAEQAAQLASEAVEAADAAVQQTTQQLEEAKAACAEGGCEEGTFWWLDREFEESMKYMGPKQKAKALEARTASRRKSGTYSPQRP</sequence>
<dbReference type="SUPFAM" id="SSF47473">
    <property type="entry name" value="EF-hand"/>
    <property type="match status" value="1"/>
</dbReference>
<keyword evidence="4" id="KW-1185">Reference proteome</keyword>
<dbReference type="OrthoDB" id="29213at2759"/>
<protein>
    <submittedName>
        <fullName evidence="3">Uncharacterized protein</fullName>
    </submittedName>
</protein>
<name>A0A8J2SIZ9_9STRA</name>
<feature type="region of interest" description="Disordered" evidence="2">
    <location>
        <begin position="382"/>
        <end position="409"/>
    </location>
</feature>
<feature type="region of interest" description="Disordered" evidence="2">
    <location>
        <begin position="213"/>
        <end position="254"/>
    </location>
</feature>
<dbReference type="GO" id="GO:0051015">
    <property type="term" value="F:actin filament binding"/>
    <property type="evidence" value="ECO:0007669"/>
    <property type="project" value="TreeGrafter"/>
</dbReference>
<feature type="compositionally biased region" description="Low complexity" evidence="2">
    <location>
        <begin position="223"/>
        <end position="242"/>
    </location>
</feature>
<reference evidence="3" key="1">
    <citation type="submission" date="2021-11" db="EMBL/GenBank/DDBJ databases">
        <authorList>
            <consortium name="Genoscope - CEA"/>
            <person name="William W."/>
        </authorList>
    </citation>
    <scope>NUCLEOTIDE SEQUENCE</scope>
</reference>
<keyword evidence="1" id="KW-0175">Coiled coil</keyword>
<feature type="region of interest" description="Disordered" evidence="2">
    <location>
        <begin position="1"/>
        <end position="45"/>
    </location>
</feature>
<dbReference type="GO" id="GO:0030046">
    <property type="term" value="P:parallel actin filament bundle assembly"/>
    <property type="evidence" value="ECO:0007669"/>
    <property type="project" value="TreeGrafter"/>
</dbReference>
<dbReference type="EMBL" id="CAKKNE010000002">
    <property type="protein sequence ID" value="CAH0367742.1"/>
    <property type="molecule type" value="Genomic_DNA"/>
</dbReference>
<dbReference type="GO" id="GO:0051764">
    <property type="term" value="P:actin crosslink formation"/>
    <property type="evidence" value="ECO:0007669"/>
    <property type="project" value="TreeGrafter"/>
</dbReference>
<proteinExistence type="predicted"/>
<comment type="caution">
    <text evidence="3">The sequence shown here is derived from an EMBL/GenBank/DDBJ whole genome shotgun (WGS) entry which is preliminary data.</text>
</comment>
<dbReference type="GO" id="GO:0030863">
    <property type="term" value="C:cortical cytoskeleton"/>
    <property type="evidence" value="ECO:0007669"/>
    <property type="project" value="TreeGrafter"/>
</dbReference>
<dbReference type="PANTHER" id="PTHR37009">
    <property type="entry name" value="EF-HAND DOMAIN-CONTAINING PROTEIN"/>
    <property type="match status" value="1"/>
</dbReference>
<gene>
    <name evidence="3" type="ORF">PECAL_2P07780</name>
</gene>